<feature type="region of interest" description="Disordered" evidence="6">
    <location>
        <begin position="1"/>
        <end position="73"/>
    </location>
</feature>
<evidence type="ECO:0000256" key="5">
    <source>
        <dbReference type="ARBA" id="ARBA00023136"/>
    </source>
</evidence>
<protein>
    <recommendedName>
        <fullName evidence="8">DUF202 domain-containing protein</fullName>
    </recommendedName>
</protein>
<feature type="transmembrane region" description="Helical" evidence="7">
    <location>
        <begin position="148"/>
        <end position="169"/>
    </location>
</feature>
<dbReference type="PANTHER" id="PTHR34187:SF2">
    <property type="entry name" value="DUF202 DOMAIN-CONTAINING PROTEIN"/>
    <property type="match status" value="1"/>
</dbReference>
<feature type="transmembrane region" description="Helical" evidence="7">
    <location>
        <begin position="181"/>
        <end position="205"/>
    </location>
</feature>
<keyword evidence="5 7" id="KW-0472">Membrane</keyword>
<evidence type="ECO:0000256" key="2">
    <source>
        <dbReference type="ARBA" id="ARBA00022475"/>
    </source>
</evidence>
<reference evidence="9" key="1">
    <citation type="submission" date="2020-11" db="EMBL/GenBank/DDBJ databases">
        <authorList>
            <person name="Koelle M."/>
            <person name="Horta M.A.C."/>
            <person name="Nowrousian M."/>
            <person name="Ohm R.A."/>
            <person name="Benz P."/>
            <person name="Pilgard A."/>
        </authorList>
    </citation>
    <scope>NUCLEOTIDE SEQUENCE</scope>
    <source>
        <strain evidence="9">FPRL280</strain>
    </source>
</reference>
<evidence type="ECO:0000313" key="10">
    <source>
        <dbReference type="Proteomes" id="UP000639403"/>
    </source>
</evidence>
<evidence type="ECO:0000259" key="8">
    <source>
        <dbReference type="Pfam" id="PF02656"/>
    </source>
</evidence>
<feature type="compositionally biased region" description="Polar residues" evidence="6">
    <location>
        <begin position="45"/>
        <end position="60"/>
    </location>
</feature>
<sequence>MYATSAFTTSPEATQSPFDSPTSPGPSRASTQRPKTRDDEPCQGSDGQETVSDNAQSTEPTVDITADGGGRRRRRRREGVAAWWHKWNPALTLENSGSVARDHLAVERTFLAYVRTSLAIASTGVALVQLFTIASTSNERLQKYTRPLGATIIIIGLCTLFIGVVRYFTIQSLLLKGLYPAARMVAVAIALALCAIIIAVFGILVGNR</sequence>
<evidence type="ECO:0000256" key="3">
    <source>
        <dbReference type="ARBA" id="ARBA00022692"/>
    </source>
</evidence>
<evidence type="ECO:0000256" key="6">
    <source>
        <dbReference type="SAM" id="MobiDB-lite"/>
    </source>
</evidence>
<evidence type="ECO:0000256" key="4">
    <source>
        <dbReference type="ARBA" id="ARBA00022989"/>
    </source>
</evidence>
<comment type="subcellular location">
    <subcellularLocation>
        <location evidence="1">Cell membrane</location>
        <topology evidence="1">Multi-pass membrane protein</topology>
    </subcellularLocation>
</comment>
<accession>A0A8H7U353</accession>
<organism evidence="9 10">
    <name type="scientific">Rhodonia placenta</name>
    <dbReference type="NCBI Taxonomy" id="104341"/>
    <lineage>
        <taxon>Eukaryota</taxon>
        <taxon>Fungi</taxon>
        <taxon>Dikarya</taxon>
        <taxon>Basidiomycota</taxon>
        <taxon>Agaricomycotina</taxon>
        <taxon>Agaricomycetes</taxon>
        <taxon>Polyporales</taxon>
        <taxon>Adustoporiaceae</taxon>
        <taxon>Rhodonia</taxon>
    </lineage>
</organism>
<dbReference type="Pfam" id="PF02656">
    <property type="entry name" value="DUF202"/>
    <property type="match status" value="1"/>
</dbReference>
<proteinExistence type="predicted"/>
<dbReference type="PANTHER" id="PTHR34187">
    <property type="entry name" value="FGR18P"/>
    <property type="match status" value="1"/>
</dbReference>
<keyword evidence="3 7" id="KW-0812">Transmembrane</keyword>
<evidence type="ECO:0000313" key="9">
    <source>
        <dbReference type="EMBL" id="KAF9815983.1"/>
    </source>
</evidence>
<reference evidence="9" key="2">
    <citation type="journal article" name="Front. Microbiol.">
        <title>Degradative Capacity of Two Strains of Rhodonia placenta: From Phenotype to Genotype.</title>
        <authorList>
            <person name="Kolle M."/>
            <person name="Horta M.A.C."/>
            <person name="Nowrousian M."/>
            <person name="Ohm R.A."/>
            <person name="Benz J.P."/>
            <person name="Pilgard A."/>
        </authorList>
    </citation>
    <scope>NUCLEOTIDE SEQUENCE</scope>
    <source>
        <strain evidence="9">FPRL280</strain>
    </source>
</reference>
<gene>
    <name evidence="9" type="ORF">IEO21_04310</name>
</gene>
<dbReference type="EMBL" id="JADOXO010000062">
    <property type="protein sequence ID" value="KAF9815983.1"/>
    <property type="molecule type" value="Genomic_DNA"/>
</dbReference>
<keyword evidence="2" id="KW-1003">Cell membrane</keyword>
<feature type="compositionally biased region" description="Polar residues" evidence="6">
    <location>
        <begin position="1"/>
        <end position="22"/>
    </location>
</feature>
<dbReference type="InterPro" id="IPR003807">
    <property type="entry name" value="DUF202"/>
</dbReference>
<dbReference type="InterPro" id="IPR052053">
    <property type="entry name" value="IM_YidH-like"/>
</dbReference>
<dbReference type="AlphaFoldDB" id="A0A8H7U353"/>
<evidence type="ECO:0000256" key="1">
    <source>
        <dbReference type="ARBA" id="ARBA00004651"/>
    </source>
</evidence>
<keyword evidence="4 7" id="KW-1133">Transmembrane helix</keyword>
<feature type="transmembrane region" description="Helical" evidence="7">
    <location>
        <begin position="112"/>
        <end position="136"/>
    </location>
</feature>
<dbReference type="GO" id="GO:0005886">
    <property type="term" value="C:plasma membrane"/>
    <property type="evidence" value="ECO:0007669"/>
    <property type="project" value="UniProtKB-SubCell"/>
</dbReference>
<comment type="caution">
    <text evidence="9">The sequence shown here is derived from an EMBL/GenBank/DDBJ whole genome shotgun (WGS) entry which is preliminary data.</text>
</comment>
<feature type="domain" description="DUF202" evidence="8">
    <location>
        <begin position="101"/>
        <end position="171"/>
    </location>
</feature>
<name>A0A8H7U353_9APHY</name>
<evidence type="ECO:0000256" key="7">
    <source>
        <dbReference type="SAM" id="Phobius"/>
    </source>
</evidence>
<dbReference type="Proteomes" id="UP000639403">
    <property type="component" value="Unassembled WGS sequence"/>
</dbReference>